<protein>
    <submittedName>
        <fullName evidence="2">Uncharacterized protein</fullName>
    </submittedName>
</protein>
<keyword evidence="1" id="KW-1133">Transmembrane helix</keyword>
<evidence type="ECO:0000313" key="2">
    <source>
        <dbReference type="EMBL" id="MFC7339295.1"/>
    </source>
</evidence>
<dbReference type="Proteomes" id="UP001596472">
    <property type="component" value="Unassembled WGS sequence"/>
</dbReference>
<gene>
    <name evidence="2" type="ORF">ACFQY0_19030</name>
</gene>
<name>A0ABW2LCG3_9BACT</name>
<keyword evidence="1" id="KW-0812">Transmembrane</keyword>
<comment type="caution">
    <text evidence="2">The sequence shown here is derived from an EMBL/GenBank/DDBJ whole genome shotgun (WGS) entry which is preliminary data.</text>
</comment>
<keyword evidence="3" id="KW-1185">Reference proteome</keyword>
<sequence length="179" mass="19465">MYNRGFRTISPDDSVGRLVSGDRLTGKAYRQGRYARRRNWGSGSEEKSDGQVTGPVKSLKLVPWKRESASVSLGNKESTIRAGEVIGWIAMGSLVQAWLVLVLSVLAEIIGSGSNGWSPFVLPSVLLALAGTQLLGFLSDTLSESRSEWGTRALVGFWISFLIWLPLGMLISMMIGLFG</sequence>
<evidence type="ECO:0000313" key="3">
    <source>
        <dbReference type="Proteomes" id="UP001596472"/>
    </source>
</evidence>
<organism evidence="2 3">
    <name type="scientific">Haloferula chungangensis</name>
    <dbReference type="NCBI Taxonomy" id="1048331"/>
    <lineage>
        <taxon>Bacteria</taxon>
        <taxon>Pseudomonadati</taxon>
        <taxon>Verrucomicrobiota</taxon>
        <taxon>Verrucomicrobiia</taxon>
        <taxon>Verrucomicrobiales</taxon>
        <taxon>Verrucomicrobiaceae</taxon>
        <taxon>Haloferula</taxon>
    </lineage>
</organism>
<feature type="transmembrane region" description="Helical" evidence="1">
    <location>
        <begin position="119"/>
        <end position="142"/>
    </location>
</feature>
<feature type="transmembrane region" description="Helical" evidence="1">
    <location>
        <begin position="154"/>
        <end position="178"/>
    </location>
</feature>
<feature type="transmembrane region" description="Helical" evidence="1">
    <location>
        <begin position="85"/>
        <end position="107"/>
    </location>
</feature>
<keyword evidence="1" id="KW-0472">Membrane</keyword>
<proteinExistence type="predicted"/>
<evidence type="ECO:0000256" key="1">
    <source>
        <dbReference type="SAM" id="Phobius"/>
    </source>
</evidence>
<dbReference type="EMBL" id="JBHTBS010000014">
    <property type="protein sequence ID" value="MFC7339295.1"/>
    <property type="molecule type" value="Genomic_DNA"/>
</dbReference>
<accession>A0ABW2LCG3</accession>
<reference evidence="3" key="1">
    <citation type="journal article" date="2019" name="Int. J. Syst. Evol. Microbiol.">
        <title>The Global Catalogue of Microorganisms (GCM) 10K type strain sequencing project: providing services to taxonomists for standard genome sequencing and annotation.</title>
        <authorList>
            <consortium name="The Broad Institute Genomics Platform"/>
            <consortium name="The Broad Institute Genome Sequencing Center for Infectious Disease"/>
            <person name="Wu L."/>
            <person name="Ma J."/>
        </authorList>
    </citation>
    <scope>NUCLEOTIDE SEQUENCE [LARGE SCALE GENOMIC DNA]</scope>
    <source>
        <strain evidence="3">CGMCC 4.1467</strain>
    </source>
</reference>
<dbReference type="RefSeq" id="WP_379715838.1">
    <property type="nucleotide sequence ID" value="NZ_JBHTBS010000014.1"/>
</dbReference>